<evidence type="ECO:0000256" key="5">
    <source>
        <dbReference type="ARBA" id="ARBA00040533"/>
    </source>
</evidence>
<evidence type="ECO:0000256" key="3">
    <source>
        <dbReference type="ARBA" id="ARBA00022927"/>
    </source>
</evidence>
<dbReference type="EMBL" id="JAGFMF010011760">
    <property type="protein sequence ID" value="KAG8513815.1"/>
    <property type="molecule type" value="Genomic_DNA"/>
</dbReference>
<organism evidence="9 10">
    <name type="scientific">Galemys pyrenaicus</name>
    <name type="common">Iberian desman</name>
    <name type="synonym">Pyrenean desman</name>
    <dbReference type="NCBI Taxonomy" id="202257"/>
    <lineage>
        <taxon>Eukaryota</taxon>
        <taxon>Metazoa</taxon>
        <taxon>Chordata</taxon>
        <taxon>Craniata</taxon>
        <taxon>Vertebrata</taxon>
        <taxon>Euteleostomi</taxon>
        <taxon>Mammalia</taxon>
        <taxon>Eutheria</taxon>
        <taxon>Laurasiatheria</taxon>
        <taxon>Eulipotyphla</taxon>
        <taxon>Talpidae</taxon>
        <taxon>Galemys</taxon>
    </lineage>
</organism>
<dbReference type="AlphaFoldDB" id="A0A8J6DN34"/>
<evidence type="ECO:0000256" key="7">
    <source>
        <dbReference type="ARBA" id="ARBA00042268"/>
    </source>
</evidence>
<dbReference type="GO" id="GO:0005634">
    <property type="term" value="C:nucleus"/>
    <property type="evidence" value="ECO:0007669"/>
    <property type="project" value="TreeGrafter"/>
</dbReference>
<dbReference type="Proteomes" id="UP000700334">
    <property type="component" value="Unassembled WGS sequence"/>
</dbReference>
<comment type="catalytic activity">
    <reaction evidence="8">
        <text>GTP + H2O = GDP + phosphate + H(+)</text>
        <dbReference type="Rhea" id="RHEA:19669"/>
        <dbReference type="ChEBI" id="CHEBI:15377"/>
        <dbReference type="ChEBI" id="CHEBI:15378"/>
        <dbReference type="ChEBI" id="CHEBI:37565"/>
        <dbReference type="ChEBI" id="CHEBI:43474"/>
        <dbReference type="ChEBI" id="CHEBI:58189"/>
    </reaction>
    <physiologicalReaction direction="left-to-right" evidence="8">
        <dbReference type="Rhea" id="RHEA:19670"/>
    </physiologicalReaction>
</comment>
<dbReference type="GO" id="GO:0005737">
    <property type="term" value="C:cytoplasm"/>
    <property type="evidence" value="ECO:0007669"/>
    <property type="project" value="TreeGrafter"/>
</dbReference>
<dbReference type="SUPFAM" id="SSF52540">
    <property type="entry name" value="P-loop containing nucleoside triphosphate hydrolases"/>
    <property type="match status" value="1"/>
</dbReference>
<gene>
    <name evidence="9" type="ORF">J0S82_000484</name>
</gene>
<evidence type="ECO:0000256" key="2">
    <source>
        <dbReference type="ARBA" id="ARBA00022741"/>
    </source>
</evidence>
<protein>
    <recommendedName>
        <fullName evidence="5">GTP-binding nuclear protein Ran</fullName>
    </recommendedName>
    <alternativeName>
        <fullName evidence="7">GTPase Ran</fullName>
    </alternativeName>
    <alternativeName>
        <fullName evidence="6">Ras-related nuclear protein</fullName>
    </alternativeName>
</protein>
<dbReference type="PANTHER" id="PTHR24071:SF0">
    <property type="entry name" value="GTP-BINDING NUCLEAR PROTEIN RAN"/>
    <property type="match status" value="1"/>
</dbReference>
<dbReference type="GO" id="GO:0005525">
    <property type="term" value="F:GTP binding"/>
    <property type="evidence" value="ECO:0007669"/>
    <property type="project" value="UniProtKB-KW"/>
</dbReference>
<dbReference type="GO" id="GO:0003924">
    <property type="term" value="F:GTPase activity"/>
    <property type="evidence" value="ECO:0007669"/>
    <property type="project" value="InterPro"/>
</dbReference>
<dbReference type="InterPro" id="IPR027417">
    <property type="entry name" value="P-loop_NTPase"/>
</dbReference>
<dbReference type="InterPro" id="IPR002041">
    <property type="entry name" value="Ran_GTPase"/>
</dbReference>
<dbReference type="GO" id="GO:0000054">
    <property type="term" value="P:ribosomal subunit export from nucleus"/>
    <property type="evidence" value="ECO:0007669"/>
    <property type="project" value="TreeGrafter"/>
</dbReference>
<dbReference type="PANTHER" id="PTHR24071">
    <property type="entry name" value="RAN GTPASE"/>
    <property type="match status" value="1"/>
</dbReference>
<keyword evidence="3" id="KW-0653">Protein transport</keyword>
<comment type="caution">
    <text evidence="9">The sequence shown here is derived from an EMBL/GenBank/DDBJ whole genome shotgun (WGS) entry which is preliminary data.</text>
</comment>
<dbReference type="PRINTS" id="PR00627">
    <property type="entry name" value="GTPRANTC4"/>
</dbReference>
<sequence>MCGYSRSGEISRLRVSNYMQAQWATETFDITSEVTYKNVPNWHRELARIHENIPLVLCGSEADIKGRELKAKIYYRPPKEESSVP</sequence>
<evidence type="ECO:0000313" key="9">
    <source>
        <dbReference type="EMBL" id="KAG8513815.1"/>
    </source>
</evidence>
<keyword evidence="2" id="KW-0547">Nucleotide-binding</keyword>
<proteinExistence type="predicted"/>
<evidence type="ECO:0000256" key="8">
    <source>
        <dbReference type="ARBA" id="ARBA00049117"/>
    </source>
</evidence>
<name>A0A8J6DN34_GALPY</name>
<dbReference type="Gene3D" id="3.40.50.300">
    <property type="entry name" value="P-loop containing nucleotide triphosphate hydrolases"/>
    <property type="match status" value="1"/>
</dbReference>
<evidence type="ECO:0000313" key="10">
    <source>
        <dbReference type="Proteomes" id="UP000700334"/>
    </source>
</evidence>
<keyword evidence="1" id="KW-0813">Transport</keyword>
<keyword evidence="10" id="KW-1185">Reference proteome</keyword>
<accession>A0A8J6DN34</accession>
<dbReference type="OrthoDB" id="48625at2759"/>
<dbReference type="InterPro" id="IPR001806">
    <property type="entry name" value="Small_GTPase"/>
</dbReference>
<reference evidence="9" key="1">
    <citation type="journal article" date="2021" name="Evol. Appl.">
        <title>The genome of the Pyrenean desman and the effects of bottlenecks and inbreeding on the genomic landscape of an endangered species.</title>
        <authorList>
            <person name="Escoda L."/>
            <person name="Castresana J."/>
        </authorList>
    </citation>
    <scope>NUCLEOTIDE SEQUENCE</scope>
    <source>
        <strain evidence="9">IBE-C5619</strain>
    </source>
</reference>
<keyword evidence="4" id="KW-0342">GTP-binding</keyword>
<evidence type="ECO:0000256" key="4">
    <source>
        <dbReference type="ARBA" id="ARBA00023134"/>
    </source>
</evidence>
<dbReference type="GO" id="GO:0006606">
    <property type="term" value="P:protein import into nucleus"/>
    <property type="evidence" value="ECO:0007669"/>
    <property type="project" value="TreeGrafter"/>
</dbReference>
<evidence type="ECO:0000256" key="6">
    <source>
        <dbReference type="ARBA" id="ARBA00041239"/>
    </source>
</evidence>
<evidence type="ECO:0000256" key="1">
    <source>
        <dbReference type="ARBA" id="ARBA00022448"/>
    </source>
</evidence>
<dbReference type="Pfam" id="PF00071">
    <property type="entry name" value="Ras"/>
    <property type="match status" value="1"/>
</dbReference>